<name>A0AAW1QPX3_9CHLO</name>
<dbReference type="PANTHER" id="PTHR22848">
    <property type="entry name" value="WD40 REPEAT PROTEIN"/>
    <property type="match status" value="1"/>
</dbReference>
<dbReference type="InterPro" id="IPR045184">
    <property type="entry name" value="SMU1"/>
</dbReference>
<dbReference type="Pfam" id="PF17814">
    <property type="entry name" value="LisH_TPL"/>
    <property type="match status" value="1"/>
</dbReference>
<evidence type="ECO:0000313" key="7">
    <source>
        <dbReference type="Proteomes" id="UP001489004"/>
    </source>
</evidence>
<sequence length="162" mass="19023">MSLEIEATDVIKIILQFCKENSLTNSFNALQNECQVSLNTVESVESFVADINSGRWDQVLPTVAQLKLPRNKLEDLYEQVVMEMIELREVDTARAMLRQTQVFNRMKQEEPDRFLRLEHLCGRTYFDIREVYGSTPKDKRRAQIAHLGEALKWSFDHHDTRY</sequence>
<dbReference type="InterPro" id="IPR006595">
    <property type="entry name" value="CTLH_C"/>
</dbReference>
<dbReference type="GO" id="GO:0005634">
    <property type="term" value="C:nucleus"/>
    <property type="evidence" value="ECO:0007669"/>
    <property type="project" value="UniProtKB-SubCell"/>
</dbReference>
<protein>
    <recommendedName>
        <fullName evidence="5">CTLH domain-containing protein</fullName>
    </recommendedName>
</protein>
<keyword evidence="7" id="KW-1185">Reference proteome</keyword>
<dbReference type="EMBL" id="JALJOR010000002">
    <property type="protein sequence ID" value="KAK9823586.1"/>
    <property type="molecule type" value="Genomic_DNA"/>
</dbReference>
<feature type="domain" description="CTLH" evidence="5">
    <location>
        <begin position="40"/>
        <end position="92"/>
    </location>
</feature>
<evidence type="ECO:0000256" key="2">
    <source>
        <dbReference type="ARBA" id="ARBA00022574"/>
    </source>
</evidence>
<keyword evidence="4" id="KW-0539">Nucleus</keyword>
<evidence type="ECO:0000259" key="5">
    <source>
        <dbReference type="PROSITE" id="PS50897"/>
    </source>
</evidence>
<dbReference type="PROSITE" id="PS50896">
    <property type="entry name" value="LISH"/>
    <property type="match status" value="1"/>
</dbReference>
<proteinExistence type="predicted"/>
<comment type="subcellular location">
    <subcellularLocation>
        <location evidence="1">Nucleus</location>
    </subcellularLocation>
</comment>
<evidence type="ECO:0000313" key="6">
    <source>
        <dbReference type="EMBL" id="KAK9823586.1"/>
    </source>
</evidence>
<dbReference type="SMART" id="SM00668">
    <property type="entry name" value="CTLH"/>
    <property type="match status" value="1"/>
</dbReference>
<dbReference type="PROSITE" id="PS50897">
    <property type="entry name" value="CTLH"/>
    <property type="match status" value="1"/>
</dbReference>
<dbReference type="InterPro" id="IPR054532">
    <property type="entry name" value="TPL_SMU1_LisH-like"/>
</dbReference>
<reference evidence="6 7" key="1">
    <citation type="journal article" date="2024" name="Nat. Commun.">
        <title>Phylogenomics reveals the evolutionary origins of lichenization in chlorophyte algae.</title>
        <authorList>
            <person name="Puginier C."/>
            <person name="Libourel C."/>
            <person name="Otte J."/>
            <person name="Skaloud P."/>
            <person name="Haon M."/>
            <person name="Grisel S."/>
            <person name="Petersen M."/>
            <person name="Berrin J.G."/>
            <person name="Delaux P.M."/>
            <person name="Dal Grande F."/>
            <person name="Keller J."/>
        </authorList>
    </citation>
    <scope>NUCLEOTIDE SEQUENCE [LARGE SCALE GENOMIC DNA]</scope>
    <source>
        <strain evidence="6 7">SAG 2043</strain>
    </source>
</reference>
<comment type="caution">
    <text evidence="6">The sequence shown here is derived from an EMBL/GenBank/DDBJ whole genome shotgun (WGS) entry which is preliminary data.</text>
</comment>
<dbReference type="AlphaFoldDB" id="A0AAW1QPX3"/>
<accession>A0AAW1QPX3</accession>
<gene>
    <name evidence="6" type="ORF">WJX72_003999</name>
</gene>
<keyword evidence="3" id="KW-0677">Repeat</keyword>
<dbReference type="Proteomes" id="UP001489004">
    <property type="component" value="Unassembled WGS sequence"/>
</dbReference>
<evidence type="ECO:0000256" key="1">
    <source>
        <dbReference type="ARBA" id="ARBA00004123"/>
    </source>
</evidence>
<keyword evidence="2" id="KW-0853">WD repeat</keyword>
<dbReference type="InterPro" id="IPR006594">
    <property type="entry name" value="LisH"/>
</dbReference>
<evidence type="ECO:0000256" key="4">
    <source>
        <dbReference type="ARBA" id="ARBA00023242"/>
    </source>
</evidence>
<organism evidence="6 7">
    <name type="scientific">[Myrmecia] bisecta</name>
    <dbReference type="NCBI Taxonomy" id="41462"/>
    <lineage>
        <taxon>Eukaryota</taxon>
        <taxon>Viridiplantae</taxon>
        <taxon>Chlorophyta</taxon>
        <taxon>core chlorophytes</taxon>
        <taxon>Trebouxiophyceae</taxon>
        <taxon>Trebouxiales</taxon>
        <taxon>Trebouxiaceae</taxon>
        <taxon>Myrmecia</taxon>
    </lineage>
</organism>
<dbReference type="GO" id="GO:0000398">
    <property type="term" value="P:mRNA splicing, via spliceosome"/>
    <property type="evidence" value="ECO:0007669"/>
    <property type="project" value="InterPro"/>
</dbReference>
<evidence type="ECO:0000256" key="3">
    <source>
        <dbReference type="ARBA" id="ARBA00022737"/>
    </source>
</evidence>